<evidence type="ECO:0000313" key="1">
    <source>
        <dbReference type="EMBL" id="RFU61774.1"/>
    </source>
</evidence>
<reference evidence="1 2" key="1">
    <citation type="submission" date="2018-08" db="EMBL/GenBank/DDBJ databases">
        <title>Bacillus chawlae sp. nov., Bacillus glennii sp. nov., and Bacillus saganii sp. nov. Isolated from the Vehicle Assembly Building at Kennedy Space Center where the Viking Spacecraft were Assembled.</title>
        <authorList>
            <person name="Seuylemezian A."/>
            <person name="Vaishampayan P."/>
        </authorList>
    </citation>
    <scope>NUCLEOTIDE SEQUENCE [LARGE SCALE GENOMIC DNA]</scope>
    <source>
        <strain evidence="1 2">V44-8</strain>
    </source>
</reference>
<proteinExistence type="predicted"/>
<protein>
    <submittedName>
        <fullName evidence="1">Uncharacterized protein</fullName>
    </submittedName>
</protein>
<accession>A0A372L8N3</accession>
<evidence type="ECO:0000313" key="2">
    <source>
        <dbReference type="Proteomes" id="UP000262939"/>
    </source>
</evidence>
<dbReference type="EMBL" id="QVTD01000012">
    <property type="protein sequence ID" value="RFU61774.1"/>
    <property type="molecule type" value="Genomic_DNA"/>
</dbReference>
<name>A0A372L8N3_9BACI</name>
<dbReference type="Proteomes" id="UP000262939">
    <property type="component" value="Unassembled WGS sequence"/>
</dbReference>
<organism evidence="1 2">
    <name type="scientific">Peribacillus glennii</name>
    <dbReference type="NCBI Taxonomy" id="2303991"/>
    <lineage>
        <taxon>Bacteria</taxon>
        <taxon>Bacillati</taxon>
        <taxon>Bacillota</taxon>
        <taxon>Bacilli</taxon>
        <taxon>Bacillales</taxon>
        <taxon>Bacillaceae</taxon>
        <taxon>Peribacillus</taxon>
    </lineage>
</organism>
<keyword evidence="2" id="KW-1185">Reference proteome</keyword>
<comment type="caution">
    <text evidence="1">The sequence shown here is derived from an EMBL/GenBank/DDBJ whole genome shotgun (WGS) entry which is preliminary data.</text>
</comment>
<dbReference type="AlphaFoldDB" id="A0A372L8N3"/>
<gene>
    <name evidence="1" type="ORF">D0466_16670</name>
</gene>
<sequence length="75" mass="8300">MLVPHMMSKGTNIDFVIGGAGTKCLPEPLQKYTLNGDLEDGNKWLGYQMAVQTMTILSYARVLEQMEVKTKVAPP</sequence>